<dbReference type="PANTHER" id="PTHR47219">
    <property type="entry name" value="RAB GTPASE-ACTIVATING PROTEIN 1-LIKE"/>
    <property type="match status" value="1"/>
</dbReference>
<proteinExistence type="predicted"/>
<name>A0A642UJS8_DIURU</name>
<dbReference type="GO" id="GO:0005096">
    <property type="term" value="F:GTPase activator activity"/>
    <property type="evidence" value="ECO:0007669"/>
    <property type="project" value="TreeGrafter"/>
</dbReference>
<dbReference type="GO" id="GO:0030427">
    <property type="term" value="C:site of polarized growth"/>
    <property type="evidence" value="ECO:0007669"/>
    <property type="project" value="UniProtKB-ARBA"/>
</dbReference>
<dbReference type="RefSeq" id="XP_034011395.1">
    <property type="nucleotide sequence ID" value="XM_034156622.1"/>
</dbReference>
<feature type="domain" description="Rab-GAP TBC" evidence="2">
    <location>
        <begin position="132"/>
        <end position="325"/>
    </location>
</feature>
<keyword evidence="4" id="KW-1185">Reference proteome</keyword>
<dbReference type="VEuPathDB" id="FungiDB:DIURU_003818"/>
<dbReference type="EMBL" id="SWFT01000112">
    <property type="protein sequence ID" value="KAA8900395.1"/>
    <property type="molecule type" value="Genomic_DNA"/>
</dbReference>
<feature type="region of interest" description="Disordered" evidence="1">
    <location>
        <begin position="433"/>
        <end position="475"/>
    </location>
</feature>
<feature type="compositionally biased region" description="Low complexity" evidence="1">
    <location>
        <begin position="433"/>
        <end position="442"/>
    </location>
</feature>
<dbReference type="GO" id="GO:0031267">
    <property type="term" value="F:small GTPase binding"/>
    <property type="evidence" value="ECO:0007669"/>
    <property type="project" value="TreeGrafter"/>
</dbReference>
<dbReference type="InterPro" id="IPR035969">
    <property type="entry name" value="Rab-GAP_TBC_sf"/>
</dbReference>
<dbReference type="SMART" id="SM00164">
    <property type="entry name" value="TBC"/>
    <property type="match status" value="1"/>
</dbReference>
<dbReference type="PANTHER" id="PTHR47219:SF9">
    <property type="entry name" value="GTPASE ACTIVATING PROTEIN AND CENTROSOME-ASSOCIATED, ISOFORM B"/>
    <property type="match status" value="1"/>
</dbReference>
<feature type="compositionally biased region" description="Polar residues" evidence="1">
    <location>
        <begin position="402"/>
        <end position="419"/>
    </location>
</feature>
<dbReference type="PROSITE" id="PS50086">
    <property type="entry name" value="TBC_RABGAP"/>
    <property type="match status" value="1"/>
</dbReference>
<evidence type="ECO:0000259" key="2">
    <source>
        <dbReference type="PROSITE" id="PS50086"/>
    </source>
</evidence>
<organism evidence="3 4">
    <name type="scientific">Diutina rugosa</name>
    <name type="common">Yeast</name>
    <name type="synonym">Candida rugosa</name>
    <dbReference type="NCBI Taxonomy" id="5481"/>
    <lineage>
        <taxon>Eukaryota</taxon>
        <taxon>Fungi</taxon>
        <taxon>Dikarya</taxon>
        <taxon>Ascomycota</taxon>
        <taxon>Saccharomycotina</taxon>
        <taxon>Pichiomycetes</taxon>
        <taxon>Debaryomycetaceae</taxon>
        <taxon>Diutina</taxon>
    </lineage>
</organism>
<dbReference type="SUPFAM" id="SSF47923">
    <property type="entry name" value="Ypt/Rab-GAP domain of gyp1p"/>
    <property type="match status" value="2"/>
</dbReference>
<dbReference type="InterPro" id="IPR050302">
    <property type="entry name" value="Rab_GAP_TBC_domain"/>
</dbReference>
<dbReference type="InterPro" id="IPR000195">
    <property type="entry name" value="Rab-GAP-TBC_dom"/>
</dbReference>
<dbReference type="OrthoDB" id="159449at2759"/>
<protein>
    <recommendedName>
        <fullName evidence="2">Rab-GAP TBC domain-containing protein</fullName>
    </recommendedName>
</protein>
<comment type="caution">
    <text evidence="3">The sequence shown here is derived from an EMBL/GenBank/DDBJ whole genome shotgun (WGS) entry which is preliminary data.</text>
</comment>
<sequence>MMIDYESLFEFEESLASTSVHKTVIISENLELKVDRLRCDEQSHQHTFNKEDLTEVFEAYSFIEDEFVTCPKCGRGLMDEAKYKQCCKNYIYNNSQITSHVETSYWLAFMNNPVTTISTLPYYTQLLCLQQGIPNQLRSLVWEKLFLLDHTHLPESSRLVFENLQHSYNTDISKQIAKDLNRTFPSTKFFKEPTTIKNLDLILNVYANFDSELGYCQGLLFLVGVLYYHFNSDSQMTFHALICIMDIEPQLRNIFTTNTMSDTLSRWEREFTDIVRSVDPELADHLFNLVEPQAFLYQWWMSFMSSHSPDLSIVNRIMDFCMIQGWKIGLLKISLGLILSNKPILMAVSRGDEEVIYQHLLNESKWGNVINNLDLFFGDLLLSWDDDMFVATLEHPDKESQRASTVESADSADSTDTPQASMMEKVLSSIAPSYASAPSDSPESLRERAGSDISDTMTSQSSASVFSKNSAQPKNEMESIYSDLSESSENYKSFTDYLRLPSYASRKSASPSEYAGYSTNIVAAENEGLKQLLRSAQQLLDDSNPQAAALKEEIGRVLG</sequence>
<evidence type="ECO:0000256" key="1">
    <source>
        <dbReference type="SAM" id="MobiDB-lite"/>
    </source>
</evidence>
<dbReference type="AlphaFoldDB" id="A0A642UJS8"/>
<feature type="compositionally biased region" description="Polar residues" evidence="1">
    <location>
        <begin position="453"/>
        <end position="473"/>
    </location>
</feature>
<evidence type="ECO:0000313" key="4">
    <source>
        <dbReference type="Proteomes" id="UP000449547"/>
    </source>
</evidence>
<dbReference type="Gene3D" id="1.10.8.270">
    <property type="entry name" value="putative rabgap domain of human tbc1 domain family member 14 like domains"/>
    <property type="match status" value="1"/>
</dbReference>
<gene>
    <name evidence="3" type="ORF">DIURU_003818</name>
</gene>
<accession>A0A642UJS8</accession>
<dbReference type="Gene3D" id="1.10.472.80">
    <property type="entry name" value="Ypt/Rab-GAP domain of gyp1p, domain 3"/>
    <property type="match status" value="1"/>
</dbReference>
<feature type="region of interest" description="Disordered" evidence="1">
    <location>
        <begin position="395"/>
        <end position="419"/>
    </location>
</feature>
<evidence type="ECO:0000313" key="3">
    <source>
        <dbReference type="EMBL" id="KAA8900395.1"/>
    </source>
</evidence>
<dbReference type="GeneID" id="54782469"/>
<dbReference type="OMA" id="SKWGNVI"/>
<dbReference type="Proteomes" id="UP000449547">
    <property type="component" value="Unassembled WGS sequence"/>
</dbReference>
<reference evidence="3 4" key="1">
    <citation type="submission" date="2019-07" db="EMBL/GenBank/DDBJ databases">
        <title>Genome assembly of two rare yeast pathogens: Diutina rugosa and Trichomonascus ciferrii.</title>
        <authorList>
            <person name="Mixao V."/>
            <person name="Saus E."/>
            <person name="Hansen A."/>
            <person name="Lass-Flor C."/>
            <person name="Gabaldon T."/>
        </authorList>
    </citation>
    <scope>NUCLEOTIDE SEQUENCE [LARGE SCALE GENOMIC DNA]</scope>
    <source>
        <strain evidence="3 4">CBS 613</strain>
    </source>
</reference>
<dbReference type="Pfam" id="PF00566">
    <property type="entry name" value="RabGAP-TBC"/>
    <property type="match status" value="1"/>
</dbReference>